<dbReference type="Pfam" id="PF03451">
    <property type="entry name" value="HELP"/>
    <property type="match status" value="1"/>
</dbReference>
<dbReference type="PROSITE" id="PS50082">
    <property type="entry name" value="WD_REPEATS_2"/>
    <property type="match status" value="1"/>
</dbReference>
<sequence length="759" mass="83816">LLNKLSYLQGEQTERMDYTGKNKDEIPKRGETSFGNRLTVGSSSSTGSSNSLPSSTGSSASTVPGSREGRRILIVNAKDPTKNSRVLLNPKTSQSFEAILNDWGQVLKMKSVSGMLTPSNAQVRSLSQLRNDFADVDEFYLQEGATTNIVTNKNARMSLRPPKVNNKLVRSQSEPNIKEALTGDPITITVRGKQHILHASSKSKSFKVDSSVPKETLKLDWVYGYRGMDSTENLMVAPATGELIYYVAAVVVLYDKNKNHQRHYTEHTEDISALSLHPKKDVAASGQKQGRSRRNAAHIRIWSLSTLETLQVLGNGDIRIGIASLAFSNKNKGSLVAAVESGENHVMRVWQWESGEMAGKANTHRDLISGVKFHPQENNLVITYGRSHLCFWGKRRDGAFDRADAISPQNGSTKPQTITCIDFQKNGDIFTGDLDGKITTWALRDGGYVALKEIQAHDKSVTCIFTMPEGSLVSGSDTDRRITAWDPLADFAILAETRLPEIAGGVRSIVCQVPGKSEPGLFVGTTKNLILEGGLQSKFQPLVVGHAKQLWALAVHPSLPVFASAGFDRNILKWKNHKPEWRVQSKSDLREDVQSYSYPSKSVTHGNYQYTGGGTLAMASQNGNLYLYKAERGGWVFRRSMTLSGKLPLANFDWSTSGEFIRTQSQEHDIFYCIFKNSNYVEEPTIACCDRSYSKTLLAVGDVDGHLRLFRHPTISSKAGFRETKSYSSYVSQAKFTADDAFIITTGGTDAALMQWKLT</sequence>
<proteinExistence type="predicted"/>
<dbReference type="Proteomes" id="UP000678499">
    <property type="component" value="Unassembled WGS sequence"/>
</dbReference>
<dbReference type="EMBL" id="CAJPEX010005676">
    <property type="protein sequence ID" value="CAG0923739.1"/>
    <property type="molecule type" value="Genomic_DNA"/>
</dbReference>
<accession>A0A7R9GJN1</accession>
<evidence type="ECO:0000256" key="4">
    <source>
        <dbReference type="SAM" id="MobiDB-lite"/>
    </source>
</evidence>
<feature type="region of interest" description="Disordered" evidence="4">
    <location>
        <begin position="13"/>
        <end position="69"/>
    </location>
</feature>
<feature type="compositionally biased region" description="Basic and acidic residues" evidence="4">
    <location>
        <begin position="13"/>
        <end position="31"/>
    </location>
</feature>
<dbReference type="InterPro" id="IPR050630">
    <property type="entry name" value="WD_repeat_EMAP"/>
</dbReference>
<evidence type="ECO:0000313" key="7">
    <source>
        <dbReference type="Proteomes" id="UP000678499"/>
    </source>
</evidence>
<dbReference type="GO" id="GO:0072686">
    <property type="term" value="C:mitotic spindle"/>
    <property type="evidence" value="ECO:0007669"/>
    <property type="project" value="TreeGrafter"/>
</dbReference>
<dbReference type="GO" id="GO:0008017">
    <property type="term" value="F:microtubule binding"/>
    <property type="evidence" value="ECO:0007669"/>
    <property type="project" value="TreeGrafter"/>
</dbReference>
<dbReference type="PANTHER" id="PTHR13720">
    <property type="entry name" value="WD-40 REPEAT PROTEIN"/>
    <property type="match status" value="1"/>
</dbReference>
<dbReference type="InterPro" id="IPR015943">
    <property type="entry name" value="WD40/YVTN_repeat-like_dom_sf"/>
</dbReference>
<dbReference type="Gene3D" id="3.10.20.230">
    <property type="entry name" value="Doublecortin domain"/>
    <property type="match status" value="1"/>
</dbReference>
<dbReference type="GO" id="GO:0035556">
    <property type="term" value="P:intracellular signal transduction"/>
    <property type="evidence" value="ECO:0007669"/>
    <property type="project" value="InterPro"/>
</dbReference>
<feature type="domain" description="EML-like first beta-propeller" evidence="5">
    <location>
        <begin position="260"/>
        <end position="533"/>
    </location>
</feature>
<protein>
    <recommendedName>
        <fullName evidence="5">EML-like first beta-propeller domain-containing protein</fullName>
    </recommendedName>
</protein>
<dbReference type="EMBL" id="OA887713">
    <property type="protein sequence ID" value="CAD7283587.1"/>
    <property type="molecule type" value="Genomic_DNA"/>
</dbReference>
<dbReference type="AlphaFoldDB" id="A0A7R9GJN1"/>
<evidence type="ECO:0000259" key="5">
    <source>
        <dbReference type="Pfam" id="PF23409"/>
    </source>
</evidence>
<dbReference type="SUPFAM" id="SSF89837">
    <property type="entry name" value="Doublecortin (DC)"/>
    <property type="match status" value="1"/>
</dbReference>
<dbReference type="Pfam" id="PF00400">
    <property type="entry name" value="WD40"/>
    <property type="match status" value="1"/>
</dbReference>
<dbReference type="Pfam" id="PF23409">
    <property type="entry name" value="Beta-prop_EML"/>
    <property type="match status" value="1"/>
</dbReference>
<gene>
    <name evidence="6" type="ORF">NMOB1V02_LOCUS11200</name>
</gene>
<dbReference type="InterPro" id="IPR001680">
    <property type="entry name" value="WD40_rpt"/>
</dbReference>
<dbReference type="PANTHER" id="PTHR13720:SF55">
    <property type="entry name" value="ECHINODERM MICROTUBULE-ASSOCIATED PROTEIN-LIKE CG42247"/>
    <property type="match status" value="1"/>
</dbReference>
<feature type="non-terminal residue" evidence="6">
    <location>
        <position position="1"/>
    </location>
</feature>
<reference evidence="6" key="1">
    <citation type="submission" date="2020-11" db="EMBL/GenBank/DDBJ databases">
        <authorList>
            <person name="Tran Van P."/>
        </authorList>
    </citation>
    <scope>NUCLEOTIDE SEQUENCE</scope>
</reference>
<evidence type="ECO:0000256" key="1">
    <source>
        <dbReference type="ARBA" id="ARBA00022574"/>
    </source>
</evidence>
<dbReference type="Gene3D" id="2.130.10.10">
    <property type="entry name" value="YVTN repeat-like/Quinoprotein amine dehydrogenase"/>
    <property type="match status" value="2"/>
</dbReference>
<dbReference type="InterPro" id="IPR055439">
    <property type="entry name" value="Beta-prop_EML_1st"/>
</dbReference>
<keyword evidence="1 3" id="KW-0853">WD repeat</keyword>
<dbReference type="InterPro" id="IPR036572">
    <property type="entry name" value="Doublecortin_dom_sf"/>
</dbReference>
<evidence type="ECO:0000313" key="6">
    <source>
        <dbReference type="EMBL" id="CAD7283587.1"/>
    </source>
</evidence>
<dbReference type="SUPFAM" id="SSF50978">
    <property type="entry name" value="WD40 repeat-like"/>
    <property type="match status" value="2"/>
</dbReference>
<dbReference type="InterPro" id="IPR036322">
    <property type="entry name" value="WD40_repeat_dom_sf"/>
</dbReference>
<evidence type="ECO:0000256" key="2">
    <source>
        <dbReference type="ARBA" id="ARBA00022737"/>
    </source>
</evidence>
<keyword evidence="2" id="KW-0677">Repeat</keyword>
<organism evidence="6">
    <name type="scientific">Notodromas monacha</name>
    <dbReference type="NCBI Taxonomy" id="399045"/>
    <lineage>
        <taxon>Eukaryota</taxon>
        <taxon>Metazoa</taxon>
        <taxon>Ecdysozoa</taxon>
        <taxon>Arthropoda</taxon>
        <taxon>Crustacea</taxon>
        <taxon>Oligostraca</taxon>
        <taxon>Ostracoda</taxon>
        <taxon>Podocopa</taxon>
        <taxon>Podocopida</taxon>
        <taxon>Cypridocopina</taxon>
        <taxon>Cypridoidea</taxon>
        <taxon>Cyprididae</taxon>
        <taxon>Notodromas</taxon>
    </lineage>
</organism>
<dbReference type="OrthoDB" id="6365783at2759"/>
<evidence type="ECO:0000256" key="3">
    <source>
        <dbReference type="PROSITE-ProRule" id="PRU00221"/>
    </source>
</evidence>
<dbReference type="GO" id="GO:0000226">
    <property type="term" value="P:microtubule cytoskeleton organization"/>
    <property type="evidence" value="ECO:0007669"/>
    <property type="project" value="TreeGrafter"/>
</dbReference>
<feature type="compositionally biased region" description="Low complexity" evidence="4">
    <location>
        <begin position="38"/>
        <end position="66"/>
    </location>
</feature>
<name>A0A7R9GJN1_9CRUS</name>
<dbReference type="SMART" id="SM00320">
    <property type="entry name" value="WD40"/>
    <property type="match status" value="8"/>
</dbReference>
<keyword evidence="7" id="KW-1185">Reference proteome</keyword>
<feature type="repeat" description="WD" evidence="3">
    <location>
        <begin position="454"/>
        <end position="486"/>
    </location>
</feature>
<dbReference type="InterPro" id="IPR005108">
    <property type="entry name" value="HELP"/>
</dbReference>